<dbReference type="EMBL" id="FMHG01000001">
    <property type="protein sequence ID" value="SCJ64672.1"/>
    <property type="molecule type" value="Genomic_DNA"/>
</dbReference>
<dbReference type="AlphaFoldDB" id="A0A1C6I3E5"/>
<gene>
    <name evidence="1" type="primary">shc</name>
    <name evidence="1" type="ORF">SAMEA3545359_01235</name>
</gene>
<dbReference type="SUPFAM" id="SSF48239">
    <property type="entry name" value="Terpenoid cyclases/Protein prenyltransferases"/>
    <property type="match status" value="1"/>
</dbReference>
<evidence type="ECO:0000313" key="1">
    <source>
        <dbReference type="EMBL" id="SCJ64672.1"/>
    </source>
</evidence>
<protein>
    <submittedName>
        <fullName evidence="1">Squalene--hopene cyclase</fullName>
        <ecNumber evidence="1">4.2.1.129</ecNumber>
    </submittedName>
</protein>
<organism evidence="1">
    <name type="scientific">uncultured Anaerotruncus sp</name>
    <dbReference type="NCBI Taxonomy" id="905011"/>
    <lineage>
        <taxon>Bacteria</taxon>
        <taxon>Bacillati</taxon>
        <taxon>Bacillota</taxon>
        <taxon>Clostridia</taxon>
        <taxon>Eubacteriales</taxon>
        <taxon>Oscillospiraceae</taxon>
        <taxon>Anaerotruncus</taxon>
        <taxon>environmental samples</taxon>
    </lineage>
</organism>
<proteinExistence type="predicted"/>
<dbReference type="EC" id="4.2.1.129" evidence="1"/>
<dbReference type="CDD" id="cd00688">
    <property type="entry name" value="ISOPREN_C2_like"/>
    <property type="match status" value="1"/>
</dbReference>
<sequence>MAVDELFAADVEAIRAHRHDQGGDYWTTPDHRLLKGSPFNMLECMQYLLELGVEPQDPDLQAAAALLWNCQRPDGRFRLYPKGAIFPCQTAHAAQVLCQLGQSCHPRLQVTMQHLLDTQQPDGGWRCEKYFFGCGPETAYSNPYPTLIALDALRRSGRCDCQPALERAAEFLLAHWDIKKPIGPCHYGIGSRFMQVEYPFRGYNLFLYVYVLSHLPAVRGDRRFLEAFHALQKKTLDGQIVVERVVPKLAGLSFCKKGQPSSLATARYREILQNLG</sequence>
<dbReference type="InterPro" id="IPR008930">
    <property type="entry name" value="Terpenoid_cyclase/PrenylTrfase"/>
</dbReference>
<reference evidence="1" key="1">
    <citation type="submission" date="2015-09" db="EMBL/GenBank/DDBJ databases">
        <authorList>
            <consortium name="Pathogen Informatics"/>
        </authorList>
    </citation>
    <scope>NUCLEOTIDE SEQUENCE</scope>
    <source>
        <strain evidence="1">2789STDY5834896</strain>
    </source>
</reference>
<dbReference type="Gene3D" id="1.50.10.20">
    <property type="match status" value="1"/>
</dbReference>
<keyword evidence="1" id="KW-0456">Lyase</keyword>
<dbReference type="GO" id="GO:0016829">
    <property type="term" value="F:lyase activity"/>
    <property type="evidence" value="ECO:0007669"/>
    <property type="project" value="UniProtKB-KW"/>
</dbReference>
<name>A0A1C6I3E5_9FIRM</name>
<accession>A0A1C6I3E5</accession>